<name>A0A319BHW8_ASPVC</name>
<dbReference type="GeneID" id="37206523"/>
<dbReference type="EMBL" id="KZ821617">
    <property type="protein sequence ID" value="PYH72335.1"/>
    <property type="molecule type" value="Genomic_DNA"/>
</dbReference>
<accession>A0A319BHW8</accession>
<dbReference type="RefSeq" id="XP_025566129.1">
    <property type="nucleotide sequence ID" value="XM_025701931.1"/>
</dbReference>
<keyword evidence="2" id="KW-1185">Reference proteome</keyword>
<evidence type="ECO:0000313" key="2">
    <source>
        <dbReference type="Proteomes" id="UP000248405"/>
    </source>
</evidence>
<organism evidence="1 2">
    <name type="scientific">Aspergillus vadensis (strain CBS 113365 / IMI 142717 / IBT 24658)</name>
    <dbReference type="NCBI Taxonomy" id="1448311"/>
    <lineage>
        <taxon>Eukaryota</taxon>
        <taxon>Fungi</taxon>
        <taxon>Dikarya</taxon>
        <taxon>Ascomycota</taxon>
        <taxon>Pezizomycotina</taxon>
        <taxon>Eurotiomycetes</taxon>
        <taxon>Eurotiomycetidae</taxon>
        <taxon>Eurotiales</taxon>
        <taxon>Aspergillaceae</taxon>
        <taxon>Aspergillus</taxon>
        <taxon>Aspergillus subgen. Circumdati</taxon>
    </lineage>
</organism>
<proteinExistence type="predicted"/>
<reference evidence="1" key="1">
    <citation type="submission" date="2016-12" db="EMBL/GenBank/DDBJ databases">
        <title>The genomes of Aspergillus section Nigri reveals drivers in fungal speciation.</title>
        <authorList>
            <consortium name="DOE Joint Genome Institute"/>
            <person name="Vesth T.C."/>
            <person name="Nybo J."/>
            <person name="Theobald S."/>
            <person name="Brandl J."/>
            <person name="Frisvad J.C."/>
            <person name="Nielsen K.F."/>
            <person name="Lyhne E.K."/>
            <person name="Kogle M.E."/>
            <person name="Kuo A."/>
            <person name="Riley R."/>
            <person name="Clum A."/>
            <person name="Nolan M."/>
            <person name="Lipzen A."/>
            <person name="Salamov A."/>
            <person name="Henrissat B."/>
            <person name="Wiebenga A."/>
            <person name="De Vries R.P."/>
            <person name="Grigoriev I.V."/>
            <person name="Mortensen U.H."/>
            <person name="Andersen M.R."/>
            <person name="Baker S.E."/>
        </authorList>
    </citation>
    <scope>NUCLEOTIDE SEQUENCE [LARGE SCALE GENOMIC DNA]</scope>
    <source>
        <strain evidence="1">CBS 113365</strain>
    </source>
</reference>
<gene>
    <name evidence="1" type="ORF">BO88DRAFT_211212</name>
</gene>
<protein>
    <submittedName>
        <fullName evidence="1">Uncharacterized protein</fullName>
    </submittedName>
</protein>
<sequence length="148" mass="16778">MFRRKLVPRDAQPGFPLRPFRLPPLLPPQISLSHKHNQLLHFPSSPSQLSVYPPTPIQLVEWVQFLPSPVTSIYAVYGPVFYIVAIHGSPAWIRAHIRSPPLHYILWVAVDFSSLTVHSRTPQEISRSLNSIGKNLPARFLSHILGIL</sequence>
<evidence type="ECO:0000313" key="1">
    <source>
        <dbReference type="EMBL" id="PYH72335.1"/>
    </source>
</evidence>
<dbReference type="Proteomes" id="UP000248405">
    <property type="component" value="Unassembled WGS sequence"/>
</dbReference>
<dbReference type="AlphaFoldDB" id="A0A319BHW8"/>